<keyword evidence="2" id="KW-1185">Reference proteome</keyword>
<reference evidence="3" key="1">
    <citation type="submission" date="2025-08" db="UniProtKB">
        <authorList>
            <consortium name="RefSeq"/>
        </authorList>
    </citation>
    <scope>IDENTIFICATION</scope>
    <source>
        <tissue evidence="3">Tentacle</tissue>
    </source>
</reference>
<dbReference type="OrthoDB" id="5988505at2759"/>
<evidence type="ECO:0000313" key="2">
    <source>
        <dbReference type="Proteomes" id="UP000515163"/>
    </source>
</evidence>
<dbReference type="KEGG" id="aten:116299001"/>
<proteinExistence type="predicted"/>
<dbReference type="GeneID" id="116299001"/>
<evidence type="ECO:0000313" key="3">
    <source>
        <dbReference type="RefSeq" id="XP_031563463.1"/>
    </source>
</evidence>
<feature type="compositionally biased region" description="Basic residues" evidence="1">
    <location>
        <begin position="33"/>
        <end position="44"/>
    </location>
</feature>
<sequence>MAPIFPVIDTERYSSLPAAITIYSDIDFFKKEKQRQKKKKKSKRDRSFSSPLQDSQKLLRKKEYSSELKMRRDIAINRRKRSEREQTNFLELKANRANEKERLRQLFSIYAVQHGKSYRKPTTISRPQFPNLLKPNSRVEKKKMCSSSKEVVLPHIGSNSGKAGHIEDRK</sequence>
<organism evidence="2 3">
    <name type="scientific">Actinia tenebrosa</name>
    <name type="common">Australian red waratah sea anemone</name>
    <dbReference type="NCBI Taxonomy" id="6105"/>
    <lineage>
        <taxon>Eukaryota</taxon>
        <taxon>Metazoa</taxon>
        <taxon>Cnidaria</taxon>
        <taxon>Anthozoa</taxon>
        <taxon>Hexacorallia</taxon>
        <taxon>Actiniaria</taxon>
        <taxon>Actiniidae</taxon>
        <taxon>Actinia</taxon>
    </lineage>
</organism>
<accession>A0A6P8I684</accession>
<dbReference type="InParanoid" id="A0A6P8I684"/>
<evidence type="ECO:0000256" key="1">
    <source>
        <dbReference type="SAM" id="MobiDB-lite"/>
    </source>
</evidence>
<dbReference type="Proteomes" id="UP000515163">
    <property type="component" value="Unplaced"/>
</dbReference>
<dbReference type="RefSeq" id="XP_031563463.1">
    <property type="nucleotide sequence ID" value="XM_031707603.1"/>
</dbReference>
<name>A0A6P8I684_ACTTE</name>
<dbReference type="AlphaFoldDB" id="A0A6P8I684"/>
<feature type="region of interest" description="Disordered" evidence="1">
    <location>
        <begin position="33"/>
        <end position="61"/>
    </location>
</feature>
<feature type="region of interest" description="Disordered" evidence="1">
    <location>
        <begin position="148"/>
        <end position="170"/>
    </location>
</feature>
<protein>
    <submittedName>
        <fullName evidence="3">Uncharacterized protein LOC116299001</fullName>
    </submittedName>
</protein>
<gene>
    <name evidence="3" type="primary">LOC116299001</name>
</gene>